<feature type="transmembrane region" description="Helical" evidence="1">
    <location>
        <begin position="29"/>
        <end position="47"/>
    </location>
</feature>
<keyword evidence="1" id="KW-0472">Membrane</keyword>
<reference evidence="2" key="3">
    <citation type="submission" date="2025-09" db="UniProtKB">
        <authorList>
            <consortium name="Ensembl"/>
        </authorList>
    </citation>
    <scope>IDENTIFICATION</scope>
</reference>
<organism evidence="2 3">
    <name type="scientific">Ciona savignyi</name>
    <name type="common">Pacific transparent sea squirt</name>
    <dbReference type="NCBI Taxonomy" id="51511"/>
    <lineage>
        <taxon>Eukaryota</taxon>
        <taxon>Metazoa</taxon>
        <taxon>Chordata</taxon>
        <taxon>Tunicata</taxon>
        <taxon>Ascidiacea</taxon>
        <taxon>Phlebobranchia</taxon>
        <taxon>Cionidae</taxon>
        <taxon>Ciona</taxon>
    </lineage>
</organism>
<evidence type="ECO:0000313" key="3">
    <source>
        <dbReference type="Proteomes" id="UP000007875"/>
    </source>
</evidence>
<evidence type="ECO:0000256" key="1">
    <source>
        <dbReference type="SAM" id="Phobius"/>
    </source>
</evidence>
<accession>H2Y9Z1</accession>
<keyword evidence="1" id="KW-0812">Transmembrane</keyword>
<evidence type="ECO:0000313" key="2">
    <source>
        <dbReference type="Ensembl" id="ENSCSAVP00000002139.1"/>
    </source>
</evidence>
<feature type="transmembrane region" description="Helical" evidence="1">
    <location>
        <begin position="79"/>
        <end position="98"/>
    </location>
</feature>
<keyword evidence="3" id="KW-1185">Reference proteome</keyword>
<dbReference type="Proteomes" id="UP000007875">
    <property type="component" value="Unassembled WGS sequence"/>
</dbReference>
<proteinExistence type="predicted"/>
<reference evidence="2" key="2">
    <citation type="submission" date="2025-08" db="UniProtKB">
        <authorList>
            <consortium name="Ensembl"/>
        </authorList>
    </citation>
    <scope>IDENTIFICATION</scope>
</reference>
<dbReference type="InParanoid" id="H2Y9Z1"/>
<keyword evidence="1" id="KW-1133">Transmembrane helix</keyword>
<dbReference type="Ensembl" id="ENSCSAVT00000002176.1">
    <property type="protein sequence ID" value="ENSCSAVP00000002139.1"/>
    <property type="gene ID" value="ENSCSAVG00000001256.1"/>
</dbReference>
<name>H2Y9Z1_CIOSA</name>
<sequence>MSSCPDASASWYEGPPSFFSGKSLIKSSILRIVMAASVASLMLLLLMSEGSRTPAALLSTRMWTPIFILVFCKLKSKHAILAPFIFIGIACEATVQLIA</sequence>
<dbReference type="AlphaFoldDB" id="H2Y9Z1"/>
<reference evidence="3" key="1">
    <citation type="submission" date="2003-08" db="EMBL/GenBank/DDBJ databases">
        <authorList>
            <person name="Birren B."/>
            <person name="Nusbaum C."/>
            <person name="Abebe A."/>
            <person name="Abouelleil A."/>
            <person name="Adekoya E."/>
            <person name="Ait-zahra M."/>
            <person name="Allen N."/>
            <person name="Allen T."/>
            <person name="An P."/>
            <person name="Anderson M."/>
            <person name="Anderson S."/>
            <person name="Arachchi H."/>
            <person name="Armbruster J."/>
            <person name="Bachantsang P."/>
            <person name="Baldwin J."/>
            <person name="Barry A."/>
            <person name="Bayul T."/>
            <person name="Blitshsteyn B."/>
            <person name="Bloom T."/>
            <person name="Blye J."/>
            <person name="Boguslavskiy L."/>
            <person name="Borowsky M."/>
            <person name="Boukhgalter B."/>
            <person name="Brunache A."/>
            <person name="Butler J."/>
            <person name="Calixte N."/>
            <person name="Calvo S."/>
            <person name="Camarata J."/>
            <person name="Campo K."/>
            <person name="Chang J."/>
            <person name="Cheshatsang Y."/>
            <person name="Citroen M."/>
            <person name="Collymore A."/>
            <person name="Considine T."/>
            <person name="Cook A."/>
            <person name="Cooke P."/>
            <person name="Corum B."/>
            <person name="Cuomo C."/>
            <person name="David R."/>
            <person name="Dawoe T."/>
            <person name="Degray S."/>
            <person name="Dodge S."/>
            <person name="Dooley K."/>
            <person name="Dorje P."/>
            <person name="Dorjee K."/>
            <person name="Dorris L."/>
            <person name="Duffey N."/>
            <person name="Dupes A."/>
            <person name="Elkins T."/>
            <person name="Engels R."/>
            <person name="Erickson J."/>
            <person name="Farina A."/>
            <person name="Faro S."/>
            <person name="Ferreira P."/>
            <person name="Fischer H."/>
            <person name="Fitzgerald M."/>
            <person name="Foley K."/>
            <person name="Gage D."/>
            <person name="Galagan J."/>
            <person name="Gearin G."/>
            <person name="Gnerre S."/>
            <person name="Gnirke A."/>
            <person name="Goyette A."/>
            <person name="Graham J."/>
            <person name="Grandbois E."/>
            <person name="Gyaltsen K."/>
            <person name="Hafez N."/>
            <person name="Hagopian D."/>
            <person name="Hagos B."/>
            <person name="Hall J."/>
            <person name="Hatcher B."/>
            <person name="Heller A."/>
            <person name="Higgins H."/>
            <person name="Honan T."/>
            <person name="Horn A."/>
            <person name="Houde N."/>
            <person name="Hughes L."/>
            <person name="Hulme W."/>
            <person name="Husby E."/>
            <person name="Iliev I."/>
            <person name="Jaffe D."/>
            <person name="Jones C."/>
            <person name="Kamal M."/>
            <person name="Kamat A."/>
            <person name="Kamvysselis M."/>
            <person name="Karlsson E."/>
            <person name="Kells C."/>
            <person name="Kieu A."/>
            <person name="Kisner P."/>
            <person name="Kodira C."/>
            <person name="Kulbokas E."/>
            <person name="Labutti K."/>
            <person name="Lama D."/>
            <person name="Landers T."/>
            <person name="Leger J."/>
            <person name="Levine S."/>
            <person name="Lewis D."/>
            <person name="Lewis T."/>
            <person name="Lindblad-toh K."/>
            <person name="Liu X."/>
            <person name="Lokyitsang T."/>
            <person name="Lokyitsang Y."/>
            <person name="Lucien O."/>
            <person name="Lui A."/>
            <person name="Ma L.J."/>
            <person name="Mabbitt R."/>
            <person name="Macdonald J."/>
            <person name="Maclean C."/>
            <person name="Major J."/>
            <person name="Manning J."/>
            <person name="Marabella R."/>
            <person name="Maru K."/>
            <person name="Matthews C."/>
            <person name="Mauceli E."/>
            <person name="Mccarthy M."/>
            <person name="Mcdonough S."/>
            <person name="Mcghee T."/>
            <person name="Meldrim J."/>
            <person name="Meneus L."/>
            <person name="Mesirov J."/>
            <person name="Mihalev A."/>
            <person name="Mihova T."/>
            <person name="Mikkelsen T."/>
            <person name="Mlenga V."/>
            <person name="Moru K."/>
            <person name="Mozes J."/>
            <person name="Mulrain L."/>
            <person name="Munson G."/>
            <person name="Naylor J."/>
            <person name="Newes C."/>
            <person name="Nguyen C."/>
            <person name="Nguyen N."/>
            <person name="Nguyen T."/>
            <person name="Nicol R."/>
            <person name="Nielsen C."/>
            <person name="Nizzari M."/>
            <person name="Norbu C."/>
            <person name="Norbu N."/>
            <person name="O'donnell P."/>
            <person name="Okoawo O."/>
            <person name="O'leary S."/>
            <person name="Omotosho B."/>
            <person name="O'neill K."/>
            <person name="Osman S."/>
            <person name="Parker S."/>
            <person name="Perrin D."/>
            <person name="Phunkhang P."/>
            <person name="Piqani B."/>
            <person name="Purcell S."/>
            <person name="Rachupka T."/>
            <person name="Ramasamy U."/>
            <person name="Rameau R."/>
            <person name="Ray V."/>
            <person name="Raymond C."/>
            <person name="Retta R."/>
            <person name="Richardson S."/>
            <person name="Rise C."/>
            <person name="Rodriguez J."/>
            <person name="Rogers J."/>
            <person name="Rogov P."/>
            <person name="Rutman M."/>
            <person name="Schupbach R."/>
            <person name="Seaman C."/>
            <person name="Settipalli S."/>
            <person name="Sharpe T."/>
            <person name="Sheridan J."/>
            <person name="Sherpa N."/>
            <person name="Shi J."/>
            <person name="Smirnov S."/>
            <person name="Smith C."/>
            <person name="Sougnez C."/>
            <person name="Spencer B."/>
            <person name="Stalker J."/>
            <person name="Stange-thomann N."/>
            <person name="Stavropoulos S."/>
            <person name="Stetson K."/>
            <person name="Stone C."/>
            <person name="Stone S."/>
            <person name="Stubbs M."/>
            <person name="Talamas J."/>
            <person name="Tchuinga P."/>
            <person name="Tenzing P."/>
            <person name="Tesfaye S."/>
            <person name="Theodore J."/>
            <person name="Thoulutsang Y."/>
            <person name="Topham K."/>
            <person name="Towey S."/>
            <person name="Tsamla T."/>
            <person name="Tsomo N."/>
            <person name="Vallee D."/>
            <person name="Vassiliev H."/>
            <person name="Venkataraman V."/>
            <person name="Vinson J."/>
            <person name="Vo A."/>
            <person name="Wade C."/>
            <person name="Wang S."/>
            <person name="Wangchuk T."/>
            <person name="Wangdi T."/>
            <person name="Whittaker C."/>
            <person name="Wilkinson J."/>
            <person name="Wu Y."/>
            <person name="Wyman D."/>
            <person name="Yadav S."/>
            <person name="Yang S."/>
            <person name="Yang X."/>
            <person name="Yeager S."/>
            <person name="Yee E."/>
            <person name="Young G."/>
            <person name="Zainoun J."/>
            <person name="Zembeck L."/>
            <person name="Zimmer A."/>
            <person name="Zody M."/>
            <person name="Lander E."/>
        </authorList>
    </citation>
    <scope>NUCLEOTIDE SEQUENCE [LARGE SCALE GENOMIC DNA]</scope>
</reference>
<dbReference type="HOGENOM" id="CLU_2319507_0_0_1"/>
<protein>
    <submittedName>
        <fullName evidence="2">Uncharacterized protein</fullName>
    </submittedName>
</protein>